<feature type="non-terminal residue" evidence="1">
    <location>
        <position position="96"/>
    </location>
</feature>
<feature type="non-terminal residue" evidence="1">
    <location>
        <position position="1"/>
    </location>
</feature>
<sequence length="96" mass="10614">VGDAVERAPDIVESLTSVLAHQALSRDRVTYIDGQHFLTLQPNAEVPVHLAVKIDAIARLINELSDPLFTAFQEQQLDFWNASNGATGPRWQAFSN</sequence>
<evidence type="ECO:0000313" key="2">
    <source>
        <dbReference type="Proteomes" id="UP001196338"/>
    </source>
</evidence>
<dbReference type="AlphaFoldDB" id="A0AAW4KVR9"/>
<proteinExistence type="predicted"/>
<comment type="caution">
    <text evidence="1">The sequence shown here is derived from an EMBL/GenBank/DDBJ whole genome shotgun (WGS) entry which is preliminary data.</text>
</comment>
<reference evidence="1" key="2">
    <citation type="submission" date="2023-08" db="EMBL/GenBank/DDBJ databases">
        <title>Vibrio cholerae Outbreaks in Tanzania Exemplify Founder Flush: Simultaneous Increases in Population Size and Genetic Diversity.</title>
        <authorList>
            <person name="Debes A.K."/>
            <person name="Mohammed A."/>
            <person name="Maseke I."/>
            <person name="Almeida M."/>
            <person name="Li S."/>
            <person name="Matimba H."/>
            <person name="Joachim A."/>
            <person name="Mizinduko M."/>
            <person name="Nyanga S."/>
            <person name="Kelly M."/>
            <person name="Kachwamba Y."/>
            <person name="Schaffer A.M."/>
            <person name="Nyanga A.S."/>
            <person name="Mghamba J."/>
            <person name="Mosha F.S."/>
            <person name="Sack D.A."/>
            <person name="Stine O.C."/>
        </authorList>
    </citation>
    <scope>NUCLEOTIDE SEQUENCE</scope>
    <source>
        <strain evidence="1">TDS0091212</strain>
    </source>
</reference>
<dbReference type="EMBL" id="JAHBND010001328">
    <property type="protein sequence ID" value="MBS7676520.1"/>
    <property type="molecule type" value="Genomic_DNA"/>
</dbReference>
<protein>
    <submittedName>
        <fullName evidence="1">Uncharacterized protein</fullName>
    </submittedName>
</protein>
<reference evidence="1" key="1">
    <citation type="submission" date="2021-05" db="EMBL/GenBank/DDBJ databases">
        <authorList>
            <person name="Stine C."/>
        </authorList>
    </citation>
    <scope>NUCLEOTIDE SEQUENCE</scope>
    <source>
        <strain evidence="1">TDS0091212</strain>
    </source>
</reference>
<gene>
    <name evidence="1" type="ORF">KIN13_24335</name>
</gene>
<dbReference type="RefSeq" id="WP_213421971.1">
    <property type="nucleotide sequence ID" value="NZ_JAHBND010001328.1"/>
</dbReference>
<organism evidence="1 2">
    <name type="scientific">Vibrio cholerae</name>
    <dbReference type="NCBI Taxonomy" id="666"/>
    <lineage>
        <taxon>Bacteria</taxon>
        <taxon>Pseudomonadati</taxon>
        <taxon>Pseudomonadota</taxon>
        <taxon>Gammaproteobacteria</taxon>
        <taxon>Vibrionales</taxon>
        <taxon>Vibrionaceae</taxon>
        <taxon>Vibrio</taxon>
    </lineage>
</organism>
<evidence type="ECO:0000313" key="1">
    <source>
        <dbReference type="EMBL" id="MBS7676520.1"/>
    </source>
</evidence>
<dbReference type="Proteomes" id="UP001196338">
    <property type="component" value="Unassembled WGS sequence"/>
</dbReference>
<accession>A0AAW4KVR9</accession>
<name>A0AAW4KVR9_VIBCL</name>